<reference evidence="5" key="2">
    <citation type="submission" date="2020-09" db="EMBL/GenBank/DDBJ databases">
        <authorList>
            <person name="Sun Q."/>
            <person name="Kim S."/>
        </authorList>
    </citation>
    <scope>NUCLEOTIDE SEQUENCE</scope>
    <source>
        <strain evidence="5">KCTC 22169</strain>
    </source>
</reference>
<dbReference type="EMBL" id="BMXR01000002">
    <property type="protein sequence ID" value="GGX45134.1"/>
    <property type="molecule type" value="Genomic_DNA"/>
</dbReference>
<reference evidence="5" key="1">
    <citation type="journal article" date="2014" name="Int. J. Syst. Evol. Microbiol.">
        <title>Complete genome sequence of Corynebacterium casei LMG S-19264T (=DSM 44701T), isolated from a smear-ripened cheese.</title>
        <authorList>
            <consortium name="US DOE Joint Genome Institute (JGI-PGF)"/>
            <person name="Walter F."/>
            <person name="Albersmeier A."/>
            <person name="Kalinowski J."/>
            <person name="Ruckert C."/>
        </authorList>
    </citation>
    <scope>NUCLEOTIDE SEQUENCE</scope>
    <source>
        <strain evidence="5">KCTC 22169</strain>
    </source>
</reference>
<dbReference type="InterPro" id="IPR018060">
    <property type="entry name" value="HTH_AraC"/>
</dbReference>
<keyword evidence="3" id="KW-0804">Transcription</keyword>
<evidence type="ECO:0000256" key="1">
    <source>
        <dbReference type="ARBA" id="ARBA00023015"/>
    </source>
</evidence>
<keyword evidence="6" id="KW-1185">Reference proteome</keyword>
<dbReference type="SUPFAM" id="SSF46689">
    <property type="entry name" value="Homeodomain-like"/>
    <property type="match status" value="1"/>
</dbReference>
<evidence type="ECO:0000259" key="4">
    <source>
        <dbReference type="PROSITE" id="PS01124"/>
    </source>
</evidence>
<protein>
    <submittedName>
        <fullName evidence="5">Transcriptional regulator</fullName>
    </submittedName>
</protein>
<sequence>MADTSVTPSFTKAILTALPRLVVRLPLDLEHRIQVTQADQRLPMALQNEFWQAVVDREPDPAIGLAIGSALQPAHYDLVGFLVMSSPCLADAADGLVSYSALIGEGGQFYRQHRDGAWRLTYQADFRIARAHRQNAILAAIMQGSRWLVGQDLAPVAVGFEFGQPAHLEPYRHCFGDARLNFGQQAAYIEIRDADWQRPISSGSETVQHQMRDLAQQQLQRIHPGTVVDEVRQLLRQKPALGRAQIAHLLAVSERHLTRKLHDHETSYRELADEVRRERALDRLADPRLTQDALASYLGYSDASALAKAFRRWTGMCMQAYRRQSRMR</sequence>
<accession>A0A918K2M6</accession>
<dbReference type="GO" id="GO:0005829">
    <property type="term" value="C:cytosol"/>
    <property type="evidence" value="ECO:0007669"/>
    <property type="project" value="TreeGrafter"/>
</dbReference>
<dbReference type="RefSeq" id="WP_189607391.1">
    <property type="nucleotide sequence ID" value="NZ_BMXR01000002.1"/>
</dbReference>
<dbReference type="AlphaFoldDB" id="A0A918K2M6"/>
<dbReference type="PROSITE" id="PS01124">
    <property type="entry name" value="HTH_ARAC_FAMILY_2"/>
    <property type="match status" value="1"/>
</dbReference>
<dbReference type="Pfam" id="PF12833">
    <property type="entry name" value="HTH_18"/>
    <property type="match status" value="1"/>
</dbReference>
<comment type="caution">
    <text evidence="5">The sequence shown here is derived from an EMBL/GenBank/DDBJ whole genome shotgun (WGS) entry which is preliminary data.</text>
</comment>
<dbReference type="InterPro" id="IPR032687">
    <property type="entry name" value="AraC-type_N"/>
</dbReference>
<name>A0A918K2M6_9GAMM</name>
<keyword evidence="1" id="KW-0805">Transcription regulation</keyword>
<dbReference type="GO" id="GO:0003700">
    <property type="term" value="F:DNA-binding transcription factor activity"/>
    <property type="evidence" value="ECO:0007669"/>
    <property type="project" value="InterPro"/>
</dbReference>
<feature type="domain" description="HTH araC/xylS-type" evidence="4">
    <location>
        <begin position="225"/>
        <end position="324"/>
    </location>
</feature>
<organism evidence="5 6">
    <name type="scientific">Saccharospirillum salsuginis</name>
    <dbReference type="NCBI Taxonomy" id="418750"/>
    <lineage>
        <taxon>Bacteria</taxon>
        <taxon>Pseudomonadati</taxon>
        <taxon>Pseudomonadota</taxon>
        <taxon>Gammaproteobacteria</taxon>
        <taxon>Oceanospirillales</taxon>
        <taxon>Saccharospirillaceae</taxon>
        <taxon>Saccharospirillum</taxon>
    </lineage>
</organism>
<dbReference type="GO" id="GO:0000976">
    <property type="term" value="F:transcription cis-regulatory region binding"/>
    <property type="evidence" value="ECO:0007669"/>
    <property type="project" value="TreeGrafter"/>
</dbReference>
<gene>
    <name evidence="5" type="ORF">GCM10007392_09990</name>
</gene>
<evidence type="ECO:0000256" key="3">
    <source>
        <dbReference type="ARBA" id="ARBA00023163"/>
    </source>
</evidence>
<dbReference type="Pfam" id="PF12625">
    <property type="entry name" value="Arabinose_bd"/>
    <property type="match status" value="1"/>
</dbReference>
<dbReference type="PANTHER" id="PTHR47894:SF1">
    <property type="entry name" value="HTH-TYPE TRANSCRIPTIONAL REGULATOR VQSM"/>
    <property type="match status" value="1"/>
</dbReference>
<evidence type="ECO:0000313" key="5">
    <source>
        <dbReference type="EMBL" id="GGX45134.1"/>
    </source>
</evidence>
<dbReference type="Proteomes" id="UP000626148">
    <property type="component" value="Unassembled WGS sequence"/>
</dbReference>
<dbReference type="SMART" id="SM00342">
    <property type="entry name" value="HTH_ARAC"/>
    <property type="match status" value="1"/>
</dbReference>
<dbReference type="PANTHER" id="PTHR47894">
    <property type="entry name" value="HTH-TYPE TRANSCRIPTIONAL REGULATOR GADX"/>
    <property type="match status" value="1"/>
</dbReference>
<proteinExistence type="predicted"/>
<evidence type="ECO:0000313" key="6">
    <source>
        <dbReference type="Proteomes" id="UP000626148"/>
    </source>
</evidence>
<keyword evidence="2" id="KW-0238">DNA-binding</keyword>
<dbReference type="InterPro" id="IPR009057">
    <property type="entry name" value="Homeodomain-like_sf"/>
</dbReference>
<evidence type="ECO:0000256" key="2">
    <source>
        <dbReference type="ARBA" id="ARBA00023125"/>
    </source>
</evidence>
<dbReference type="Gene3D" id="1.10.10.60">
    <property type="entry name" value="Homeodomain-like"/>
    <property type="match status" value="1"/>
</dbReference>